<feature type="region of interest" description="Disordered" evidence="6">
    <location>
        <begin position="35"/>
        <end position="179"/>
    </location>
</feature>
<evidence type="ECO:0000256" key="4">
    <source>
        <dbReference type="PROSITE-ProRule" id="PRU00035"/>
    </source>
</evidence>
<feature type="compositionally biased region" description="Pro residues" evidence="6">
    <location>
        <begin position="47"/>
        <end position="66"/>
    </location>
</feature>
<organism evidence="9 10">
    <name type="scientific">Sesamum angolense</name>
    <dbReference type="NCBI Taxonomy" id="2727404"/>
    <lineage>
        <taxon>Eukaryota</taxon>
        <taxon>Viridiplantae</taxon>
        <taxon>Streptophyta</taxon>
        <taxon>Embryophyta</taxon>
        <taxon>Tracheophyta</taxon>
        <taxon>Spermatophyta</taxon>
        <taxon>Magnoliopsida</taxon>
        <taxon>eudicotyledons</taxon>
        <taxon>Gunneridae</taxon>
        <taxon>Pentapetalae</taxon>
        <taxon>asterids</taxon>
        <taxon>lamiids</taxon>
        <taxon>Lamiales</taxon>
        <taxon>Pedaliaceae</taxon>
        <taxon>Sesamum</taxon>
    </lineage>
</organism>
<dbReference type="InterPro" id="IPR018359">
    <property type="entry name" value="Bromodomain_CS"/>
</dbReference>
<evidence type="ECO:0000313" key="10">
    <source>
        <dbReference type="Proteomes" id="UP001289374"/>
    </source>
</evidence>
<evidence type="ECO:0000256" key="5">
    <source>
        <dbReference type="SAM" id="Coils"/>
    </source>
</evidence>
<feature type="compositionally biased region" description="Basic and acidic residues" evidence="6">
    <location>
        <begin position="741"/>
        <end position="756"/>
    </location>
</feature>
<reference evidence="9" key="2">
    <citation type="journal article" date="2024" name="Plant">
        <title>Genomic evolution and insights into agronomic trait innovations of Sesamum species.</title>
        <authorList>
            <person name="Miao H."/>
            <person name="Wang L."/>
            <person name="Qu L."/>
            <person name="Liu H."/>
            <person name="Sun Y."/>
            <person name="Le M."/>
            <person name="Wang Q."/>
            <person name="Wei S."/>
            <person name="Zheng Y."/>
            <person name="Lin W."/>
            <person name="Duan Y."/>
            <person name="Cao H."/>
            <person name="Xiong S."/>
            <person name="Wang X."/>
            <person name="Wei L."/>
            <person name="Li C."/>
            <person name="Ma Q."/>
            <person name="Ju M."/>
            <person name="Zhao R."/>
            <person name="Li G."/>
            <person name="Mu C."/>
            <person name="Tian Q."/>
            <person name="Mei H."/>
            <person name="Zhang T."/>
            <person name="Gao T."/>
            <person name="Zhang H."/>
        </authorList>
    </citation>
    <scope>NUCLEOTIDE SEQUENCE</scope>
    <source>
        <strain evidence="9">K16</strain>
    </source>
</reference>
<name>A0AAE2BUJ1_9LAMI</name>
<dbReference type="EMBL" id="JACGWL010000007">
    <property type="protein sequence ID" value="KAK4398329.1"/>
    <property type="molecule type" value="Genomic_DNA"/>
</dbReference>
<keyword evidence="2 4" id="KW-0103">Bromodomain</keyword>
<reference evidence="9" key="1">
    <citation type="submission" date="2020-06" db="EMBL/GenBank/DDBJ databases">
        <authorList>
            <person name="Li T."/>
            <person name="Hu X."/>
            <person name="Zhang T."/>
            <person name="Song X."/>
            <person name="Zhang H."/>
            <person name="Dai N."/>
            <person name="Sheng W."/>
            <person name="Hou X."/>
            <person name="Wei L."/>
        </authorList>
    </citation>
    <scope>NUCLEOTIDE SEQUENCE</scope>
    <source>
        <strain evidence="9">K16</strain>
        <tissue evidence="9">Leaf</tissue>
    </source>
</reference>
<dbReference type="PROSITE" id="PS51525">
    <property type="entry name" value="NET"/>
    <property type="match status" value="1"/>
</dbReference>
<evidence type="ECO:0000256" key="6">
    <source>
        <dbReference type="SAM" id="MobiDB-lite"/>
    </source>
</evidence>
<feature type="compositionally biased region" description="Polar residues" evidence="6">
    <location>
        <begin position="144"/>
        <end position="179"/>
    </location>
</feature>
<feature type="compositionally biased region" description="Low complexity" evidence="6">
    <location>
        <begin position="74"/>
        <end position="96"/>
    </location>
</feature>
<dbReference type="PROSITE" id="PS50014">
    <property type="entry name" value="BROMODOMAIN_2"/>
    <property type="match status" value="1"/>
</dbReference>
<feature type="region of interest" description="Disordered" evidence="6">
    <location>
        <begin position="716"/>
        <end position="761"/>
    </location>
</feature>
<dbReference type="Gene3D" id="1.20.1270.220">
    <property type="match status" value="1"/>
</dbReference>
<dbReference type="PROSITE" id="PS00633">
    <property type="entry name" value="BROMODOMAIN_1"/>
    <property type="match status" value="1"/>
</dbReference>
<feature type="region of interest" description="Disordered" evidence="6">
    <location>
        <begin position="651"/>
        <end position="686"/>
    </location>
</feature>
<feature type="domain" description="Bromo" evidence="7">
    <location>
        <begin position="541"/>
        <end position="613"/>
    </location>
</feature>
<dbReference type="Gene3D" id="1.20.920.10">
    <property type="entry name" value="Bromodomain-like"/>
    <property type="match status" value="1"/>
</dbReference>
<dbReference type="Pfam" id="PF17035">
    <property type="entry name" value="BET"/>
    <property type="match status" value="1"/>
</dbReference>
<evidence type="ECO:0000256" key="3">
    <source>
        <dbReference type="ARBA" id="ARBA00023163"/>
    </source>
</evidence>
<feature type="region of interest" description="Disordered" evidence="6">
    <location>
        <begin position="418"/>
        <end position="444"/>
    </location>
</feature>
<dbReference type="Pfam" id="PF00439">
    <property type="entry name" value="Bromodomain"/>
    <property type="match status" value="1"/>
</dbReference>
<protein>
    <submittedName>
        <fullName evidence="9">Transcription factor GTE4</fullName>
    </submittedName>
</protein>
<dbReference type="PANTHER" id="PTHR45926">
    <property type="entry name" value="OSJNBA0053K19.4 PROTEIN"/>
    <property type="match status" value="1"/>
</dbReference>
<keyword evidence="3" id="KW-0804">Transcription</keyword>
<feature type="compositionally biased region" description="Low complexity" evidence="6">
    <location>
        <begin position="112"/>
        <end position="122"/>
    </location>
</feature>
<gene>
    <name evidence="9" type="ORF">Sango_1308400</name>
</gene>
<dbReference type="InterPro" id="IPR027353">
    <property type="entry name" value="NET_dom"/>
</dbReference>
<dbReference type="Proteomes" id="UP001289374">
    <property type="component" value="Unassembled WGS sequence"/>
</dbReference>
<dbReference type="InterPro" id="IPR037377">
    <property type="entry name" value="GTE_bromo"/>
</dbReference>
<feature type="coiled-coil region" evidence="5">
    <location>
        <begin position="326"/>
        <end position="367"/>
    </location>
</feature>
<feature type="domain" description="NET" evidence="8">
    <location>
        <begin position="739"/>
        <end position="820"/>
    </location>
</feature>
<evidence type="ECO:0000256" key="1">
    <source>
        <dbReference type="ARBA" id="ARBA00023015"/>
    </source>
</evidence>
<evidence type="ECO:0000256" key="2">
    <source>
        <dbReference type="ARBA" id="ARBA00023117"/>
    </source>
</evidence>
<dbReference type="InterPro" id="IPR001487">
    <property type="entry name" value="Bromodomain"/>
</dbReference>
<dbReference type="InterPro" id="IPR038336">
    <property type="entry name" value="NET_sf"/>
</dbReference>
<accession>A0AAE2BUJ1</accession>
<feature type="region of interest" description="Disordered" evidence="6">
    <location>
        <begin position="228"/>
        <end position="255"/>
    </location>
</feature>
<dbReference type="CDD" id="cd05506">
    <property type="entry name" value="Bromo_plant1"/>
    <property type="match status" value="1"/>
</dbReference>
<dbReference type="PRINTS" id="PR00503">
    <property type="entry name" value="BROMODOMAIN"/>
</dbReference>
<evidence type="ECO:0000313" key="9">
    <source>
        <dbReference type="EMBL" id="KAK4398329.1"/>
    </source>
</evidence>
<keyword evidence="10" id="KW-1185">Reference proteome</keyword>
<keyword evidence="1" id="KW-0805">Transcription regulation</keyword>
<proteinExistence type="predicted"/>
<sequence length="1097" mass="121946">MRQSHGALVSTRLHSPVTWPGVDGLKIAKFIRENSTRKSKILAIIPQPQPPKTRPPRPPPPPPPPPKIHHHPAPTKVSSSTVASATTTEVSTASTSKDPKDSAAASPPPTTPASHSVTTASPGNAGDNAAQESQEAIVTKDAVSCQQRVREQSPTLEQSPSHSSANKNVDYSLQQPQLGDQLLHQQHMPSLSEDNYSAEHGVQEGSGSQNAELHNYEDLLPPQSSEALKLKRPSPRPGPNETLQPGGDGPQCLRESSPLISENVLLNVREVAAPQFPIGNVLQSDEDMMPLPPQVPSGNGPASINGVNEPLIFSKVDDKVRFKFAKATLKDEVKELKNKLECELDQVRRLAKQLEAKELQLASFNTQISNSNLSNTSNIGVESVDRGNIGRHSYPQPEHARNDLVDRRVLLRVSSEGGVAGHPEVRPMGLARVNSDVGTTRNLEPRPYSRQLSVAVMENSRRAGEFVEKEKRTPKANQYYRNSEFLLGKDRLPSESVKRLKTNNGRKHSGETEHAFRLGFGFDKSRNQVFKSCSSLLQRLMKHKHGWVFNEPVDAKALGLVDYHDIIKHPMDLGTIKTRLSQNWYKSPREFAEDVRLVFRNAMTYNPKGQDVHIMAEQLSQIFEERWAIIETEYNPYWKYQMYQDAGLPTPTSRKGLPQSHFAPASVPTLAPAPVRGSAPAAAQDHAYAPTSAAPIHLHAPAAPQMRTLDRPETLTTPMAVDPKVQRTHVGRTPLPKKPKAKDPNKRDMTYEEKQRLSTSLQSLPSEKLDAIVQIIKKRNTALSQHDDEIEVDIDNVDAETLWELDRFVTNYKKSLSKNKRKAELALQARLVANQTVAPTNKMTAVADVRSEGGTGVYLLLWCFTLITVLSEQHSDIYFHPFLKFLRKALHLPLLKVKSRGIPEVGPAVQAVPAVILDLRQVIPIAIVPLEMDQMQGIHLGHEWIYLRAGKIACHVSANSIGQKAMMECEVCLMNILVLILPANACTWTFRDVAWSMVIVDFLQRQLKKVAVEAALICCLEFGDSFQSEPRILWRLFWQLKSGYKGLLSSWCEVDTRGCFSGSEILALLMCCLWQLLSEGGFTFTLETFSCLSRYSE</sequence>
<dbReference type="AlphaFoldDB" id="A0AAE2BUJ1"/>
<keyword evidence="5" id="KW-0175">Coiled coil</keyword>
<evidence type="ECO:0000259" key="8">
    <source>
        <dbReference type="PROSITE" id="PS51525"/>
    </source>
</evidence>
<evidence type="ECO:0000259" key="7">
    <source>
        <dbReference type="PROSITE" id="PS50014"/>
    </source>
</evidence>
<comment type="caution">
    <text evidence="9">The sequence shown here is derived from an EMBL/GenBank/DDBJ whole genome shotgun (WGS) entry which is preliminary data.</text>
</comment>
<dbReference type="SMART" id="SM00297">
    <property type="entry name" value="BROMO"/>
    <property type="match status" value="1"/>
</dbReference>
<dbReference type="SUPFAM" id="SSF47370">
    <property type="entry name" value="Bromodomain"/>
    <property type="match status" value="1"/>
</dbReference>
<dbReference type="InterPro" id="IPR036427">
    <property type="entry name" value="Bromodomain-like_sf"/>
</dbReference>
<feature type="compositionally biased region" description="Basic residues" evidence="6">
    <location>
        <begin position="726"/>
        <end position="740"/>
    </location>
</feature>